<dbReference type="Gene3D" id="3.40.50.720">
    <property type="entry name" value="NAD(P)-binding Rossmann-like Domain"/>
    <property type="match status" value="1"/>
</dbReference>
<evidence type="ECO:0000259" key="4">
    <source>
        <dbReference type="Pfam" id="PF01073"/>
    </source>
</evidence>
<gene>
    <name evidence="5" type="ORF">MAR_037108</name>
</gene>
<evidence type="ECO:0000256" key="1">
    <source>
        <dbReference type="ARBA" id="ARBA00009219"/>
    </source>
</evidence>
<proteinExistence type="inferred from homology"/>
<dbReference type="PANTHER" id="PTHR43245">
    <property type="entry name" value="BIFUNCTIONAL POLYMYXIN RESISTANCE PROTEIN ARNA"/>
    <property type="match status" value="1"/>
</dbReference>
<dbReference type="Pfam" id="PF01073">
    <property type="entry name" value="3Beta_HSD"/>
    <property type="match status" value="1"/>
</dbReference>
<dbReference type="InterPro" id="IPR002225">
    <property type="entry name" value="3Beta_OHSteriod_DH/Estase"/>
</dbReference>
<dbReference type="InterPro" id="IPR036291">
    <property type="entry name" value="NAD(P)-bd_dom_sf"/>
</dbReference>
<evidence type="ECO:0000256" key="3">
    <source>
        <dbReference type="RuleBase" id="RU004475"/>
    </source>
</evidence>
<dbReference type="SUPFAM" id="SSF51735">
    <property type="entry name" value="NAD(P)-binding Rossmann-fold domains"/>
    <property type="match status" value="1"/>
</dbReference>
<evidence type="ECO:0000313" key="5">
    <source>
        <dbReference type="EMBL" id="WAR23439.1"/>
    </source>
</evidence>
<feature type="domain" description="3-beta hydroxysteroid dehydrogenase/isomerase" evidence="4">
    <location>
        <begin position="54"/>
        <end position="312"/>
    </location>
</feature>
<evidence type="ECO:0000313" key="6">
    <source>
        <dbReference type="Proteomes" id="UP001164746"/>
    </source>
</evidence>
<organism evidence="5 6">
    <name type="scientific">Mya arenaria</name>
    <name type="common">Soft-shell clam</name>
    <dbReference type="NCBI Taxonomy" id="6604"/>
    <lineage>
        <taxon>Eukaryota</taxon>
        <taxon>Metazoa</taxon>
        <taxon>Spiralia</taxon>
        <taxon>Lophotrochozoa</taxon>
        <taxon>Mollusca</taxon>
        <taxon>Bivalvia</taxon>
        <taxon>Autobranchia</taxon>
        <taxon>Heteroconchia</taxon>
        <taxon>Euheterodonta</taxon>
        <taxon>Imparidentia</taxon>
        <taxon>Neoheterodontei</taxon>
        <taxon>Myida</taxon>
        <taxon>Myoidea</taxon>
        <taxon>Myidae</taxon>
        <taxon>Mya</taxon>
    </lineage>
</organism>
<comment type="similarity">
    <text evidence="1 3">Belongs to the 3-beta-HSD family.</text>
</comment>
<dbReference type="InterPro" id="IPR050177">
    <property type="entry name" value="Lipid_A_modif_metabolic_enz"/>
</dbReference>
<accession>A0ABY7FQK3</accession>
<keyword evidence="2 3" id="KW-0560">Oxidoreductase</keyword>
<reference evidence="5" key="1">
    <citation type="submission" date="2022-11" db="EMBL/GenBank/DDBJ databases">
        <title>Centuries of genome instability and evolution in soft-shell clam transmissible cancer (bioRxiv).</title>
        <authorList>
            <person name="Hart S.F.M."/>
            <person name="Yonemitsu M.A."/>
            <person name="Giersch R.M."/>
            <person name="Beal B.F."/>
            <person name="Arriagada G."/>
            <person name="Davis B.W."/>
            <person name="Ostrander E.A."/>
            <person name="Goff S.P."/>
            <person name="Metzger M.J."/>
        </authorList>
    </citation>
    <scope>NUCLEOTIDE SEQUENCE</scope>
    <source>
        <strain evidence="5">MELC-2E11</strain>
        <tissue evidence="5">Siphon/mantle</tissue>
    </source>
</reference>
<name>A0ABY7FQK3_MYAAR</name>
<keyword evidence="6" id="KW-1185">Reference proteome</keyword>
<protein>
    <submittedName>
        <fullName evidence="5">3BHS1-like protein</fullName>
    </submittedName>
</protein>
<dbReference type="PANTHER" id="PTHR43245:SF51">
    <property type="entry name" value="SHORT CHAIN DEHYDROGENASE_REDUCTASE FAMILY 42E, MEMBER 2"/>
    <property type="match status" value="1"/>
</dbReference>
<sequence length="387" mass="43133">VKSVGNITRDSIKHPNKEGWVVSNKGKERSKITPFDNAGPEIEPTKESPGCRVLVTGGAGFLGQHLVSLLHTRVPDVHHISVLDLQPFSNLLDYKPVKPVRCYQGCITNTELLNEALAGVHTVYHIAGKISFGTFPDLKGMHWVNVKGTNCVIEACLANNVSRLIFCSTVDVVIGYDDIINGCEASVTTPRHFLFPGYPETKHLAEQEILKANGARTQNEGDPYYVTSGLKNAQQAGGILNQVGPGTARFQPVYVGNTAWAFTCADKALQENPNLGGQFYYVPDDTPVQNTFNFMKPFLEARGHQLSTFKLPYNLVYYSLLFAEWIAWVISPVYKISLPAESYSVRYINMDLFFSRKKAETELGFKPIFSPKKAIQMCLKYYRDLNL</sequence>
<feature type="non-terminal residue" evidence="5">
    <location>
        <position position="1"/>
    </location>
</feature>
<dbReference type="Proteomes" id="UP001164746">
    <property type="component" value="Chromosome 13"/>
</dbReference>
<evidence type="ECO:0000256" key="2">
    <source>
        <dbReference type="ARBA" id="ARBA00023002"/>
    </source>
</evidence>
<dbReference type="EMBL" id="CP111024">
    <property type="protein sequence ID" value="WAR23439.1"/>
    <property type="molecule type" value="Genomic_DNA"/>
</dbReference>